<dbReference type="InterPro" id="IPR006139">
    <property type="entry name" value="D-isomer_2_OHA_DH_cat_dom"/>
</dbReference>
<dbReference type="CDD" id="cd12172">
    <property type="entry name" value="PGDH_like_2"/>
    <property type="match status" value="1"/>
</dbReference>
<dbReference type="SUPFAM" id="SSF51735">
    <property type="entry name" value="NAD(P)-binding Rossmann-fold domains"/>
    <property type="match status" value="1"/>
</dbReference>
<keyword evidence="4" id="KW-0520">NAD</keyword>
<evidence type="ECO:0000313" key="8">
    <source>
        <dbReference type="EMBL" id="HHI49217.1"/>
    </source>
</evidence>
<organism evidence="8">
    <name type="scientific">Candidatus Methanosuratincola petrocarbonis</name>
    <name type="common">ex Vanwonterghem et al. 2016</name>
    <dbReference type="NCBI Taxonomy" id="1867261"/>
    <lineage>
        <taxon>Archaea</taxon>
        <taxon>Thermoproteota</taxon>
        <taxon>Methanosuratincolia</taxon>
        <taxon>Candidatus Methanomethylicales</taxon>
        <taxon>Candidatus Methanomethylicaceae</taxon>
        <taxon>Candidatus Methanosuratincola (ex Vanwonterghem et al. 2016)</taxon>
    </lineage>
</organism>
<feature type="domain" description="D-isomer specific 2-hydroxyacid dehydrogenase NAD-binding" evidence="7">
    <location>
        <begin position="115"/>
        <end position="287"/>
    </location>
</feature>
<keyword evidence="3 5" id="KW-0560">Oxidoreductase</keyword>
<comment type="similarity">
    <text evidence="1 5">Belongs to the D-isomer specific 2-hydroxyacid dehydrogenase family.</text>
</comment>
<evidence type="ECO:0000259" key="6">
    <source>
        <dbReference type="Pfam" id="PF00389"/>
    </source>
</evidence>
<dbReference type="PROSITE" id="PS00065">
    <property type="entry name" value="D_2_HYDROXYACID_DH_1"/>
    <property type="match status" value="1"/>
</dbReference>
<feature type="domain" description="D-isomer specific 2-hydroxyacid dehydrogenase catalytic" evidence="6">
    <location>
        <begin position="39"/>
        <end position="319"/>
    </location>
</feature>
<dbReference type="PANTHER" id="PTHR42789">
    <property type="entry name" value="D-ISOMER SPECIFIC 2-HYDROXYACID DEHYDROGENASE FAMILY PROTEIN (AFU_ORTHOLOGUE AFUA_6G10090)"/>
    <property type="match status" value="1"/>
</dbReference>
<dbReference type="GO" id="GO:0051287">
    <property type="term" value="F:NAD binding"/>
    <property type="evidence" value="ECO:0007669"/>
    <property type="project" value="InterPro"/>
</dbReference>
<protein>
    <submittedName>
        <fullName evidence="8">Hydroxyacid dehydrogenase</fullName>
    </submittedName>
</protein>
<dbReference type="EMBL" id="DRVT01000045">
    <property type="protein sequence ID" value="HHI49217.1"/>
    <property type="molecule type" value="Genomic_DNA"/>
</dbReference>
<evidence type="ECO:0000259" key="7">
    <source>
        <dbReference type="Pfam" id="PF02826"/>
    </source>
</evidence>
<dbReference type="SUPFAM" id="SSF52283">
    <property type="entry name" value="Formate/glycerate dehydrogenase catalytic domain-like"/>
    <property type="match status" value="1"/>
</dbReference>
<evidence type="ECO:0000256" key="1">
    <source>
        <dbReference type="ARBA" id="ARBA00005854"/>
    </source>
</evidence>
<dbReference type="InterPro" id="IPR036291">
    <property type="entry name" value="NAD(P)-bd_dom_sf"/>
</dbReference>
<comment type="caution">
    <text evidence="8">The sequence shown here is derived from an EMBL/GenBank/DDBJ whole genome shotgun (WGS) entry which is preliminary data.</text>
</comment>
<name>A0A7J3UZC2_9CREN</name>
<keyword evidence="2" id="KW-0028">Amino-acid biosynthesis</keyword>
<dbReference type="GO" id="GO:0016616">
    <property type="term" value="F:oxidoreductase activity, acting on the CH-OH group of donors, NAD or NADP as acceptor"/>
    <property type="evidence" value="ECO:0007669"/>
    <property type="project" value="InterPro"/>
</dbReference>
<dbReference type="GO" id="GO:0008652">
    <property type="term" value="P:amino acid biosynthetic process"/>
    <property type="evidence" value="ECO:0007669"/>
    <property type="project" value="UniProtKB-KW"/>
</dbReference>
<dbReference type="Gene3D" id="3.40.50.720">
    <property type="entry name" value="NAD(P)-binding Rossmann-like Domain"/>
    <property type="match status" value="2"/>
</dbReference>
<dbReference type="PROSITE" id="PS00670">
    <property type="entry name" value="D_2_HYDROXYACID_DH_2"/>
    <property type="match status" value="1"/>
</dbReference>
<evidence type="ECO:0000256" key="5">
    <source>
        <dbReference type="RuleBase" id="RU003719"/>
    </source>
</evidence>
<dbReference type="InterPro" id="IPR029753">
    <property type="entry name" value="D-isomer_DH_CS"/>
</dbReference>
<gene>
    <name evidence="8" type="ORF">ENL91_03500</name>
</gene>
<proteinExistence type="inferred from homology"/>
<dbReference type="Pfam" id="PF02826">
    <property type="entry name" value="2-Hacid_dh_C"/>
    <property type="match status" value="1"/>
</dbReference>
<evidence type="ECO:0000256" key="3">
    <source>
        <dbReference type="ARBA" id="ARBA00023002"/>
    </source>
</evidence>
<dbReference type="PROSITE" id="PS00671">
    <property type="entry name" value="D_2_HYDROXYACID_DH_3"/>
    <property type="match status" value="1"/>
</dbReference>
<dbReference type="Pfam" id="PF00389">
    <property type="entry name" value="2-Hacid_dh"/>
    <property type="match status" value="1"/>
</dbReference>
<accession>A0A7J3UZC2</accession>
<sequence>MPTILIGSRSFGQFVSIGRDLLLHAGFHLRWVRPEERPLDVNKLKALVREEAPVAIITGTEPLTREVLAVARGLRLVVKHGVGIDNIDLEAATSLGILVANAPNTNTEAVAELTIGMMLSLLRGLCRSANSARAGGWEPIVGHELGRMIVGVVGTGRIGSQVIRYLHSFGSTIIAYDVVKNEELVSRYGVRYVSLEELLASADIVTLHVPLTEKTRRMIGARELALMKKTAFLINTARGELVDEEALYNYLSEGRIAGAGLDVFSTEPPKGNPLLKLPNVLATTHIGGYTYEAMERMDRTVAETIIAVLLVGQQPANILNPAAFDVQR</sequence>
<evidence type="ECO:0000256" key="4">
    <source>
        <dbReference type="ARBA" id="ARBA00023027"/>
    </source>
</evidence>
<dbReference type="PANTHER" id="PTHR42789:SF1">
    <property type="entry name" value="D-ISOMER SPECIFIC 2-HYDROXYACID DEHYDROGENASE FAMILY PROTEIN (AFU_ORTHOLOGUE AFUA_6G10090)"/>
    <property type="match status" value="1"/>
</dbReference>
<dbReference type="FunFam" id="3.40.50.720:FF:000203">
    <property type="entry name" value="D-3-phosphoglycerate dehydrogenase (SerA)"/>
    <property type="match status" value="1"/>
</dbReference>
<dbReference type="InterPro" id="IPR029752">
    <property type="entry name" value="D-isomer_DH_CS1"/>
</dbReference>
<dbReference type="InterPro" id="IPR006140">
    <property type="entry name" value="D-isomer_DH_NAD-bd"/>
</dbReference>
<evidence type="ECO:0000256" key="2">
    <source>
        <dbReference type="ARBA" id="ARBA00022605"/>
    </source>
</evidence>
<dbReference type="AlphaFoldDB" id="A0A7J3UZC2"/>
<reference evidence="8" key="1">
    <citation type="journal article" date="2020" name="mSystems">
        <title>Genome- and Community-Level Interaction Insights into Carbon Utilization and Element Cycling Functions of Hydrothermarchaeota in Hydrothermal Sediment.</title>
        <authorList>
            <person name="Zhou Z."/>
            <person name="Liu Y."/>
            <person name="Xu W."/>
            <person name="Pan J."/>
            <person name="Luo Z.H."/>
            <person name="Li M."/>
        </authorList>
    </citation>
    <scope>NUCLEOTIDE SEQUENCE [LARGE SCALE GENOMIC DNA]</scope>
    <source>
        <strain evidence="8">SpSt-1038</strain>
    </source>
</reference>
<dbReference type="InterPro" id="IPR050857">
    <property type="entry name" value="D-2-hydroxyacid_DH"/>
</dbReference>